<dbReference type="InterPro" id="IPR000717">
    <property type="entry name" value="PCI_dom"/>
</dbReference>
<dbReference type="PANTHER" id="PTHR15350">
    <property type="entry name" value="COP9 SIGNALOSOME COMPLEX SUBUNIT 7/DENDRITIC CELL PROTEIN GA17"/>
    <property type="match status" value="1"/>
</dbReference>
<dbReference type="PANTHER" id="PTHR15350:SF2">
    <property type="entry name" value="EUKARYOTIC TRANSLATION INITIATION FACTOR 3 SUBUNIT M"/>
    <property type="match status" value="1"/>
</dbReference>
<organism evidence="4 5">
    <name type="scientific">Steinernema hermaphroditum</name>
    <dbReference type="NCBI Taxonomy" id="289476"/>
    <lineage>
        <taxon>Eukaryota</taxon>
        <taxon>Metazoa</taxon>
        <taxon>Ecdysozoa</taxon>
        <taxon>Nematoda</taxon>
        <taxon>Chromadorea</taxon>
        <taxon>Rhabditida</taxon>
        <taxon>Tylenchina</taxon>
        <taxon>Panagrolaimomorpha</taxon>
        <taxon>Strongyloidoidea</taxon>
        <taxon>Steinernematidae</taxon>
        <taxon>Steinernema</taxon>
    </lineage>
</organism>
<dbReference type="GO" id="GO:0005852">
    <property type="term" value="C:eukaryotic translation initiation factor 3 complex"/>
    <property type="evidence" value="ECO:0007669"/>
    <property type="project" value="TreeGrafter"/>
</dbReference>
<feature type="domain" description="PCI" evidence="3">
    <location>
        <begin position="38"/>
        <end position="127"/>
    </location>
</feature>
<dbReference type="GO" id="GO:0002183">
    <property type="term" value="P:cytoplasmic translational initiation"/>
    <property type="evidence" value="ECO:0007669"/>
    <property type="project" value="TreeGrafter"/>
</dbReference>
<sequence>MALRLAPSLFQKIPPPIGLAPVPTAATTMSDTTPLDFHYSEQIFDEQARSLISMCAERDIVLLKDIAQRLGLSVGEELEDTIMKVILANAIKAKIDERAGNLHVYWYFQLAFGDEQWKLLSRSIDVLLGRLAKSSEYVQDCIKQRHQPWQKSDAYNDMDNEAIEGEDLNEEDEDAEEVSQD</sequence>
<feature type="compositionally biased region" description="Acidic residues" evidence="2">
    <location>
        <begin position="156"/>
        <end position="181"/>
    </location>
</feature>
<evidence type="ECO:0000259" key="3">
    <source>
        <dbReference type="SMART" id="SM00088"/>
    </source>
</evidence>
<dbReference type="Pfam" id="PF01399">
    <property type="entry name" value="PCI"/>
    <property type="match status" value="1"/>
</dbReference>
<dbReference type="Proteomes" id="UP001175271">
    <property type="component" value="Unassembled WGS sequence"/>
</dbReference>
<gene>
    <name evidence="4" type="ORF">QR680_002403</name>
</gene>
<evidence type="ECO:0000256" key="2">
    <source>
        <dbReference type="SAM" id="MobiDB-lite"/>
    </source>
</evidence>
<evidence type="ECO:0000313" key="5">
    <source>
        <dbReference type="Proteomes" id="UP001175271"/>
    </source>
</evidence>
<dbReference type="InterPro" id="IPR045237">
    <property type="entry name" value="COPS7/eIF3m"/>
</dbReference>
<dbReference type="EMBL" id="JAUCMV010000005">
    <property type="protein sequence ID" value="KAK0398051.1"/>
    <property type="molecule type" value="Genomic_DNA"/>
</dbReference>
<protein>
    <recommendedName>
        <fullName evidence="3">PCI domain-containing protein</fullName>
    </recommendedName>
</protein>
<accession>A0AA39H3H3</accession>
<reference evidence="4" key="1">
    <citation type="submission" date="2023-06" db="EMBL/GenBank/DDBJ databases">
        <title>Genomic analysis of the entomopathogenic nematode Steinernema hermaphroditum.</title>
        <authorList>
            <person name="Schwarz E.M."/>
            <person name="Heppert J.K."/>
            <person name="Baniya A."/>
            <person name="Schwartz H.T."/>
            <person name="Tan C.-H."/>
            <person name="Antoshechkin I."/>
            <person name="Sternberg P.W."/>
            <person name="Goodrich-Blair H."/>
            <person name="Dillman A.R."/>
        </authorList>
    </citation>
    <scope>NUCLEOTIDE SEQUENCE</scope>
    <source>
        <strain evidence="4">PS9179</strain>
        <tissue evidence="4">Whole animal</tissue>
    </source>
</reference>
<comment type="similarity">
    <text evidence="1">Belongs to the CSN7/EIF3M family. CSN7 subfamily.</text>
</comment>
<keyword evidence="5" id="KW-1185">Reference proteome</keyword>
<name>A0AA39H3H3_9BILA</name>
<dbReference type="AlphaFoldDB" id="A0AA39H3H3"/>
<comment type="caution">
    <text evidence="4">The sequence shown here is derived from an EMBL/GenBank/DDBJ whole genome shotgun (WGS) entry which is preliminary data.</text>
</comment>
<evidence type="ECO:0000313" key="4">
    <source>
        <dbReference type="EMBL" id="KAK0398051.1"/>
    </source>
</evidence>
<proteinExistence type="inferred from homology"/>
<dbReference type="SMART" id="SM00088">
    <property type="entry name" value="PINT"/>
    <property type="match status" value="1"/>
</dbReference>
<evidence type="ECO:0000256" key="1">
    <source>
        <dbReference type="ARBA" id="ARBA00008482"/>
    </source>
</evidence>
<feature type="region of interest" description="Disordered" evidence="2">
    <location>
        <begin position="147"/>
        <end position="181"/>
    </location>
</feature>